<dbReference type="Proteomes" id="UP000034119">
    <property type="component" value="Unassembled WGS sequence"/>
</dbReference>
<gene>
    <name evidence="2" type="ORF">UY40_C0008G0023</name>
</gene>
<proteinExistence type="predicted"/>
<protein>
    <submittedName>
        <fullName evidence="2">Uncharacterized protein</fullName>
    </submittedName>
</protein>
<evidence type="ECO:0000256" key="1">
    <source>
        <dbReference type="SAM" id="Phobius"/>
    </source>
</evidence>
<evidence type="ECO:0000313" key="3">
    <source>
        <dbReference type="Proteomes" id="UP000034119"/>
    </source>
</evidence>
<dbReference type="AlphaFoldDB" id="A0A0G1VH93"/>
<keyword evidence="1" id="KW-0812">Transmembrane</keyword>
<comment type="caution">
    <text evidence="2">The sequence shown here is derived from an EMBL/GenBank/DDBJ whole genome shotgun (WGS) entry which is preliminary data.</text>
</comment>
<sequence length="140" mass="14998">MEPENYLKTTLILGIAGSLFSGYLSAVKLFTAGCALNETCPDFLGYPACYFGFGLFFLIFLVALFGYLKQITAWTTAKAHLAVSLVGVAFAAYFAIPETQDLLAGNARYSLGLSSCAYGLIFFIAVLALASSFLLKKKSA</sequence>
<accession>A0A0G1VH93</accession>
<feature type="transmembrane region" description="Helical" evidence="1">
    <location>
        <begin position="43"/>
        <end position="67"/>
    </location>
</feature>
<feature type="transmembrane region" description="Helical" evidence="1">
    <location>
        <begin position="79"/>
        <end position="96"/>
    </location>
</feature>
<keyword evidence="1" id="KW-0472">Membrane</keyword>
<keyword evidence="1" id="KW-1133">Transmembrane helix</keyword>
<feature type="transmembrane region" description="Helical" evidence="1">
    <location>
        <begin position="12"/>
        <end position="31"/>
    </location>
</feature>
<name>A0A0G1VH93_9BACT</name>
<dbReference type="EMBL" id="LCPW01000008">
    <property type="protein sequence ID" value="KKW05796.1"/>
    <property type="molecule type" value="Genomic_DNA"/>
</dbReference>
<dbReference type="STRING" id="1618342.UY40_C0008G0023"/>
<evidence type="ECO:0000313" key="2">
    <source>
        <dbReference type="EMBL" id="KKW05796.1"/>
    </source>
</evidence>
<feature type="transmembrane region" description="Helical" evidence="1">
    <location>
        <begin position="116"/>
        <end position="135"/>
    </location>
</feature>
<reference evidence="2 3" key="1">
    <citation type="journal article" date="2015" name="Nature">
        <title>rRNA introns, odd ribosomes, and small enigmatic genomes across a large radiation of phyla.</title>
        <authorList>
            <person name="Brown C.T."/>
            <person name="Hug L.A."/>
            <person name="Thomas B.C."/>
            <person name="Sharon I."/>
            <person name="Castelle C.J."/>
            <person name="Singh A."/>
            <person name="Wilkins M.J."/>
            <person name="Williams K.H."/>
            <person name="Banfield J.F."/>
        </authorList>
    </citation>
    <scope>NUCLEOTIDE SEQUENCE [LARGE SCALE GENOMIC DNA]</scope>
</reference>
<organism evidence="2 3">
    <name type="scientific">candidate division CPR1 bacterium GW2011_GWC1_49_13</name>
    <dbReference type="NCBI Taxonomy" id="1618342"/>
    <lineage>
        <taxon>Bacteria</taxon>
        <taxon>candidate division CPR1</taxon>
    </lineage>
</organism>